<dbReference type="SMART" id="SM00387">
    <property type="entry name" value="HATPase_c"/>
    <property type="match status" value="1"/>
</dbReference>
<feature type="domain" description="Histidine kinase" evidence="11">
    <location>
        <begin position="214"/>
        <end position="410"/>
    </location>
</feature>
<evidence type="ECO:0000256" key="3">
    <source>
        <dbReference type="ARBA" id="ARBA00012438"/>
    </source>
</evidence>
<dbReference type="PANTHER" id="PTHR45528">
    <property type="entry name" value="SENSOR HISTIDINE KINASE CPXA"/>
    <property type="match status" value="1"/>
</dbReference>
<dbReference type="PROSITE" id="PS50885">
    <property type="entry name" value="HAMP"/>
    <property type="match status" value="1"/>
</dbReference>
<dbReference type="Gene3D" id="3.30.565.10">
    <property type="entry name" value="Histidine kinase-like ATPase, C-terminal domain"/>
    <property type="match status" value="1"/>
</dbReference>
<evidence type="ECO:0000256" key="1">
    <source>
        <dbReference type="ARBA" id="ARBA00000085"/>
    </source>
</evidence>
<evidence type="ECO:0000256" key="9">
    <source>
        <dbReference type="ARBA" id="ARBA00023136"/>
    </source>
</evidence>
<evidence type="ECO:0000259" key="12">
    <source>
        <dbReference type="PROSITE" id="PS50885"/>
    </source>
</evidence>
<evidence type="ECO:0000259" key="11">
    <source>
        <dbReference type="PROSITE" id="PS50109"/>
    </source>
</evidence>
<dbReference type="PROSITE" id="PS50109">
    <property type="entry name" value="HIS_KIN"/>
    <property type="match status" value="1"/>
</dbReference>
<gene>
    <name evidence="13" type="primary">racS</name>
    <name evidence="13" type="ORF">CINS_0561</name>
</gene>
<dbReference type="NCBIfam" id="NF038389">
    <property type="entry name" value="ArsS_fam_HK"/>
    <property type="match status" value="1"/>
</dbReference>
<dbReference type="EC" id="2.7.13.3" evidence="3"/>
<dbReference type="EMBL" id="CP007770">
    <property type="protein sequence ID" value="AJC87539.1"/>
    <property type="molecule type" value="Genomic_DNA"/>
</dbReference>
<comment type="subcellular location">
    <subcellularLocation>
        <location evidence="2">Membrane</location>
        <topology evidence="2">Multi-pass membrane protein</topology>
    </subcellularLocation>
</comment>
<dbReference type="InterPro" id="IPR005467">
    <property type="entry name" value="His_kinase_dom"/>
</dbReference>
<dbReference type="Proteomes" id="UP000031163">
    <property type="component" value="Chromosome"/>
</dbReference>
<evidence type="ECO:0000256" key="2">
    <source>
        <dbReference type="ARBA" id="ARBA00004141"/>
    </source>
</evidence>
<comment type="catalytic activity">
    <reaction evidence="1">
        <text>ATP + protein L-histidine = ADP + protein N-phospho-L-histidine.</text>
        <dbReference type="EC" id="2.7.13.3"/>
    </reaction>
</comment>
<keyword evidence="8 10" id="KW-1133">Transmembrane helix</keyword>
<dbReference type="HOGENOM" id="CLU_051843_0_0_7"/>
<evidence type="ECO:0000256" key="10">
    <source>
        <dbReference type="SAM" id="Phobius"/>
    </source>
</evidence>
<dbReference type="InterPro" id="IPR036890">
    <property type="entry name" value="HATPase_C_sf"/>
</dbReference>
<dbReference type="KEGG" id="cis:CINS_0561"/>
<keyword evidence="6 10" id="KW-0812">Transmembrane</keyword>
<evidence type="ECO:0000313" key="13">
    <source>
        <dbReference type="EMBL" id="AJC87539.1"/>
    </source>
</evidence>
<organism evidence="13 14">
    <name type="scientific">Campylobacter insulaenigrae NCTC 12927</name>
    <dbReference type="NCBI Taxonomy" id="1031564"/>
    <lineage>
        <taxon>Bacteria</taxon>
        <taxon>Pseudomonadati</taxon>
        <taxon>Campylobacterota</taxon>
        <taxon>Epsilonproteobacteria</taxon>
        <taxon>Campylobacterales</taxon>
        <taxon>Campylobacteraceae</taxon>
        <taxon>Campylobacter</taxon>
    </lineage>
</organism>
<dbReference type="GeneID" id="74431370"/>
<dbReference type="Gene3D" id="1.10.287.130">
    <property type="match status" value="1"/>
</dbReference>
<protein>
    <recommendedName>
        <fullName evidence="3">histidine kinase</fullName>
        <ecNumber evidence="3">2.7.13.3</ecNumber>
    </recommendedName>
</protein>
<dbReference type="AlphaFoldDB" id="A0A0A8H3U2"/>
<dbReference type="RefSeq" id="WP_039649663.1">
    <property type="nucleotide sequence ID" value="NZ_CP007770.1"/>
</dbReference>
<feature type="domain" description="HAMP" evidence="12">
    <location>
        <begin position="153"/>
        <end position="206"/>
    </location>
</feature>
<evidence type="ECO:0000256" key="8">
    <source>
        <dbReference type="ARBA" id="ARBA00022989"/>
    </source>
</evidence>
<sequence length="411" mass="48562">MKIAINLKITILFAAAFLFVCVLFALLGKIQIDSHIADERINQKEIIAKIAYNLERDKEFDLHNYLLSKSYCLITNERIFKQIIAKGEKAFKIQFSIGSLSSIIYHDQFYLYVEYNQQKQLYYFDTAVKFEYLFLFSFVFILVLIMFLYFSVLRSLKPLKILKNKIKSINSGKIEPLSEYSQINDEISEISFEFDHAMTKIQELVKSRQFFLRMIMHELKTPIGKGRIVCEMIDNQKQKDRLVDIFERLELLIDEFGKIEKVLSKNCHLNLQTYHISLILEQAQDYLMREDFYQKVKITYKEDTMIVADLELFSLLIKNLIDNAIKYSDDKSCEVICSSDYIMVRNKGNKLKKTFEYYLKPFVREGDTQTEGMGLGLYIINNICNIHGYNLSYSYEDGYHSFKIHFLRFDN</sequence>
<proteinExistence type="predicted"/>
<keyword evidence="4" id="KW-0597">Phosphoprotein</keyword>
<dbReference type="GO" id="GO:0016020">
    <property type="term" value="C:membrane"/>
    <property type="evidence" value="ECO:0007669"/>
    <property type="project" value="UniProtKB-SubCell"/>
</dbReference>
<dbReference type="InterPro" id="IPR050398">
    <property type="entry name" value="HssS/ArlS-like"/>
</dbReference>
<dbReference type="STRING" id="1031564.CINS_0561"/>
<reference evidence="13 14" key="1">
    <citation type="journal article" date="2014" name="Genome Biol. Evol.">
        <title>Comparative Genomics of the Campylobacter lari Group.</title>
        <authorList>
            <person name="Miller W.G."/>
            <person name="Yee E."/>
            <person name="Chapman M.H."/>
            <person name="Smith T.P."/>
            <person name="Bono J.L."/>
            <person name="Huynh S."/>
            <person name="Parker C.T."/>
            <person name="Vandamme P."/>
            <person name="Luong K."/>
            <person name="Korlach J."/>
        </authorList>
    </citation>
    <scope>NUCLEOTIDE SEQUENCE [LARGE SCALE GENOMIC DNA]</scope>
    <source>
        <strain evidence="13 14">NCTC 12927</strain>
    </source>
</reference>
<dbReference type="GO" id="GO:0000155">
    <property type="term" value="F:phosphorelay sensor kinase activity"/>
    <property type="evidence" value="ECO:0007669"/>
    <property type="project" value="InterPro"/>
</dbReference>
<dbReference type="SUPFAM" id="SSF47384">
    <property type="entry name" value="Homodimeric domain of signal transducing histidine kinase"/>
    <property type="match status" value="1"/>
</dbReference>
<accession>A0A0A8H3U2</accession>
<evidence type="ECO:0000256" key="5">
    <source>
        <dbReference type="ARBA" id="ARBA00022679"/>
    </source>
</evidence>
<dbReference type="InterPro" id="IPR036097">
    <property type="entry name" value="HisK_dim/P_sf"/>
</dbReference>
<evidence type="ECO:0000256" key="7">
    <source>
        <dbReference type="ARBA" id="ARBA00022777"/>
    </source>
</evidence>
<feature type="transmembrane region" description="Helical" evidence="10">
    <location>
        <begin position="132"/>
        <end position="153"/>
    </location>
</feature>
<dbReference type="InterPro" id="IPR047994">
    <property type="entry name" value="ArsS-like"/>
</dbReference>
<dbReference type="InterPro" id="IPR003661">
    <property type="entry name" value="HisK_dim/P_dom"/>
</dbReference>
<dbReference type="InterPro" id="IPR003660">
    <property type="entry name" value="HAMP_dom"/>
</dbReference>
<name>A0A0A8H3U2_9BACT</name>
<keyword evidence="9 10" id="KW-0472">Membrane</keyword>
<evidence type="ECO:0000256" key="6">
    <source>
        <dbReference type="ARBA" id="ARBA00022692"/>
    </source>
</evidence>
<dbReference type="SUPFAM" id="SSF55874">
    <property type="entry name" value="ATPase domain of HSP90 chaperone/DNA topoisomerase II/histidine kinase"/>
    <property type="match status" value="1"/>
</dbReference>
<dbReference type="CDD" id="cd00082">
    <property type="entry name" value="HisKA"/>
    <property type="match status" value="1"/>
</dbReference>
<dbReference type="InterPro" id="IPR003594">
    <property type="entry name" value="HATPase_dom"/>
</dbReference>
<evidence type="ECO:0000256" key="4">
    <source>
        <dbReference type="ARBA" id="ARBA00022553"/>
    </source>
</evidence>
<feature type="transmembrane region" description="Helical" evidence="10">
    <location>
        <begin position="7"/>
        <end position="27"/>
    </location>
</feature>
<dbReference type="Pfam" id="PF02518">
    <property type="entry name" value="HATPase_c"/>
    <property type="match status" value="1"/>
</dbReference>
<evidence type="ECO:0000313" key="14">
    <source>
        <dbReference type="Proteomes" id="UP000031163"/>
    </source>
</evidence>
<keyword evidence="5" id="KW-0808">Transferase</keyword>
<keyword evidence="7 13" id="KW-0418">Kinase</keyword>
<dbReference type="PANTHER" id="PTHR45528:SF12">
    <property type="entry name" value="SENSOR HISTIDINE KINASE ARSS"/>
    <property type="match status" value="1"/>
</dbReference>